<sequence length="327" mass="37958">MSQSTANPDYSPAESYLSKMHQERFNIFKSQNPENEHFDVTFDIDGKTILANKLLSASASEYMNYLLSDRWTGNGEAVKIDDYCYDDFYQFLCFLYIGYCKLNGENIFPLIDISECYEHQVMAQKDIEEGEIFNVLNDVKDEFCATFPHISSLNKTMMSIDFLMNIIVENGFDLTPAEFITVYEKLCRGVAKGIFTVEEASQFYYIHGGFLYVRNNGKYVSGIIRDTNVVVYVNTYVPQFSTNFCRFINAKVDILSSPSTLKKTDGIDWYLCLDKEGVLTFKHYEAVDQSDYLITEMKSESEFFLTPNETTYFTSRFNYHYLILTFY</sequence>
<proteinExistence type="predicted"/>
<dbReference type="WBParaSite" id="PDA_v2.g13970.t1">
    <property type="protein sequence ID" value="PDA_v2.g13970.t1"/>
    <property type="gene ID" value="PDA_v2.g13970"/>
</dbReference>
<name>A0A914PEN4_9BILA</name>
<dbReference type="InterPro" id="IPR011333">
    <property type="entry name" value="SKP1/BTB/POZ_sf"/>
</dbReference>
<protein>
    <submittedName>
        <fullName evidence="3">BTB domain-containing protein</fullName>
    </submittedName>
</protein>
<dbReference type="SUPFAM" id="SSF54695">
    <property type="entry name" value="POZ domain"/>
    <property type="match status" value="1"/>
</dbReference>
<dbReference type="SMART" id="SM00225">
    <property type="entry name" value="BTB"/>
    <property type="match status" value="1"/>
</dbReference>
<dbReference type="InterPro" id="IPR000210">
    <property type="entry name" value="BTB/POZ_dom"/>
</dbReference>
<evidence type="ECO:0000259" key="1">
    <source>
        <dbReference type="PROSITE" id="PS50097"/>
    </source>
</evidence>
<keyword evidence="2" id="KW-1185">Reference proteome</keyword>
<dbReference type="CDD" id="cd18186">
    <property type="entry name" value="BTB_POZ_ZBTB_KLHL-like"/>
    <property type="match status" value="1"/>
</dbReference>
<dbReference type="PROSITE" id="PS50097">
    <property type="entry name" value="BTB"/>
    <property type="match status" value="1"/>
</dbReference>
<dbReference type="Proteomes" id="UP000887578">
    <property type="component" value="Unplaced"/>
</dbReference>
<accession>A0A914PEN4</accession>
<dbReference type="Gene3D" id="3.30.710.10">
    <property type="entry name" value="Potassium Channel Kv1.1, Chain A"/>
    <property type="match status" value="1"/>
</dbReference>
<feature type="domain" description="BTB" evidence="1">
    <location>
        <begin position="38"/>
        <end position="104"/>
    </location>
</feature>
<dbReference type="AlphaFoldDB" id="A0A914PEN4"/>
<reference evidence="3" key="1">
    <citation type="submission" date="2022-11" db="UniProtKB">
        <authorList>
            <consortium name="WormBaseParasite"/>
        </authorList>
    </citation>
    <scope>IDENTIFICATION</scope>
</reference>
<evidence type="ECO:0000313" key="2">
    <source>
        <dbReference type="Proteomes" id="UP000887578"/>
    </source>
</evidence>
<dbReference type="Pfam" id="PF00651">
    <property type="entry name" value="BTB"/>
    <property type="match status" value="1"/>
</dbReference>
<evidence type="ECO:0000313" key="3">
    <source>
        <dbReference type="WBParaSite" id="PDA_v2.g13970.t1"/>
    </source>
</evidence>
<organism evidence="2 3">
    <name type="scientific">Panagrolaimus davidi</name>
    <dbReference type="NCBI Taxonomy" id="227884"/>
    <lineage>
        <taxon>Eukaryota</taxon>
        <taxon>Metazoa</taxon>
        <taxon>Ecdysozoa</taxon>
        <taxon>Nematoda</taxon>
        <taxon>Chromadorea</taxon>
        <taxon>Rhabditida</taxon>
        <taxon>Tylenchina</taxon>
        <taxon>Panagrolaimomorpha</taxon>
        <taxon>Panagrolaimoidea</taxon>
        <taxon>Panagrolaimidae</taxon>
        <taxon>Panagrolaimus</taxon>
    </lineage>
</organism>